<dbReference type="GO" id="GO:0008830">
    <property type="term" value="F:dTDP-4-dehydrorhamnose 3,5-epimerase activity"/>
    <property type="evidence" value="ECO:0007669"/>
    <property type="project" value="UniProtKB-UniRule"/>
</dbReference>
<dbReference type="GO" id="GO:0019305">
    <property type="term" value="P:dTDP-rhamnose biosynthetic process"/>
    <property type="evidence" value="ECO:0007669"/>
    <property type="project" value="UniProtKB-UniRule"/>
</dbReference>
<evidence type="ECO:0000256" key="1">
    <source>
        <dbReference type="PIRSR" id="PIRSR600888-1"/>
    </source>
</evidence>
<comment type="function">
    <text evidence="3">Catalyzes the epimerization of the C3' and C5'positions of dTDP-6-deoxy-D-xylo-4-hexulose, forming dTDP-6-deoxy-L-lyxo-4-hexulose.</text>
</comment>
<comment type="caution">
    <text evidence="4">The sequence shown here is derived from an EMBL/GenBank/DDBJ whole genome shotgun (WGS) entry which is preliminary data.</text>
</comment>
<dbReference type="EC" id="5.1.3.13" evidence="3"/>
<feature type="active site" description="Proton acceptor" evidence="1">
    <location>
        <position position="61"/>
    </location>
</feature>
<dbReference type="AlphaFoldDB" id="A0A1S8NIL3"/>
<dbReference type="InterPro" id="IPR000888">
    <property type="entry name" value="RmlC-like"/>
</dbReference>
<keyword evidence="3 4" id="KW-0413">Isomerase</keyword>
<dbReference type="GO" id="GO:0000271">
    <property type="term" value="P:polysaccharide biosynthetic process"/>
    <property type="evidence" value="ECO:0007669"/>
    <property type="project" value="TreeGrafter"/>
</dbReference>
<organism evidence="4 5">
    <name type="scientific">Clostridium saccharobutylicum</name>
    <dbReference type="NCBI Taxonomy" id="169679"/>
    <lineage>
        <taxon>Bacteria</taxon>
        <taxon>Bacillati</taxon>
        <taxon>Bacillota</taxon>
        <taxon>Clostridia</taxon>
        <taxon>Eubacteriales</taxon>
        <taxon>Clostridiaceae</taxon>
        <taxon>Clostridium</taxon>
    </lineage>
</organism>
<dbReference type="CDD" id="cd00438">
    <property type="entry name" value="cupin_RmlC"/>
    <property type="match status" value="1"/>
</dbReference>
<dbReference type="InterPro" id="IPR014710">
    <property type="entry name" value="RmlC-like_jellyroll"/>
</dbReference>
<sequence>MEFYETEIKDAKLIKCNIFKDVRGVFCKTFNKNIFETARIHTEIQESYYSISKKDVIRGMHFQIPPYDHDKIVYVTNGKILDVVLDIRKSSPTYKKYISIELSDENGLMLFIPKGCAHGFRSLEDNTMVVYNVSTVYSSEHDCGVKYDSFGMDWGIKNPIISERDMSFQSIDEMNLYMK</sequence>
<dbReference type="EMBL" id="LZYZ01000001">
    <property type="protein sequence ID" value="OOM16258.1"/>
    <property type="molecule type" value="Genomic_DNA"/>
</dbReference>
<dbReference type="Gene3D" id="2.60.120.10">
    <property type="entry name" value="Jelly Rolls"/>
    <property type="match status" value="1"/>
</dbReference>
<proteinExistence type="inferred from homology"/>
<feature type="active site" description="Proton donor" evidence="1">
    <location>
        <position position="131"/>
    </location>
</feature>
<dbReference type="SUPFAM" id="SSF51182">
    <property type="entry name" value="RmlC-like cupins"/>
    <property type="match status" value="1"/>
</dbReference>
<dbReference type="Proteomes" id="UP000191154">
    <property type="component" value="Unassembled WGS sequence"/>
</dbReference>
<dbReference type="PANTHER" id="PTHR21047:SF2">
    <property type="entry name" value="THYMIDINE DIPHOSPHO-4-KETO-RHAMNOSE 3,5-EPIMERASE"/>
    <property type="match status" value="1"/>
</dbReference>
<name>A0A1S8NIL3_CLOSA</name>
<evidence type="ECO:0000256" key="2">
    <source>
        <dbReference type="PIRSR" id="PIRSR600888-3"/>
    </source>
</evidence>
<gene>
    <name evidence="4" type="primary">rfbC_1</name>
    <name evidence="4" type="ORF">CLOSAC_05290</name>
</gene>
<feature type="site" description="Participates in a stacking interaction with the thymidine ring of dTDP-4-oxo-6-deoxyglucose" evidence="2">
    <location>
        <position position="137"/>
    </location>
</feature>
<dbReference type="UniPathway" id="UPA00124"/>
<dbReference type="NCBIfam" id="TIGR01221">
    <property type="entry name" value="rmlC"/>
    <property type="match status" value="1"/>
</dbReference>
<dbReference type="InterPro" id="IPR011051">
    <property type="entry name" value="RmlC_Cupin_sf"/>
</dbReference>
<dbReference type="PANTHER" id="PTHR21047">
    <property type="entry name" value="DTDP-6-DEOXY-D-GLUCOSE-3,5 EPIMERASE"/>
    <property type="match status" value="1"/>
</dbReference>
<comment type="catalytic activity">
    <reaction evidence="3">
        <text>dTDP-4-dehydro-6-deoxy-alpha-D-glucose = dTDP-4-dehydro-beta-L-rhamnose</text>
        <dbReference type="Rhea" id="RHEA:16969"/>
        <dbReference type="ChEBI" id="CHEBI:57649"/>
        <dbReference type="ChEBI" id="CHEBI:62830"/>
        <dbReference type="EC" id="5.1.3.13"/>
    </reaction>
</comment>
<evidence type="ECO:0000313" key="4">
    <source>
        <dbReference type="EMBL" id="OOM16258.1"/>
    </source>
</evidence>
<protein>
    <recommendedName>
        <fullName evidence="3">dTDP-4-dehydrorhamnose 3,5-epimerase</fullName>
        <ecNumber evidence="3">5.1.3.13</ecNumber>
    </recommendedName>
    <alternativeName>
        <fullName evidence="3">Thymidine diphospho-4-keto-rhamnose 3,5-epimerase</fullName>
    </alternativeName>
</protein>
<dbReference type="GO" id="GO:0005829">
    <property type="term" value="C:cytosol"/>
    <property type="evidence" value="ECO:0007669"/>
    <property type="project" value="TreeGrafter"/>
</dbReference>
<accession>A0A1S8NIL3</accession>
<reference evidence="4 5" key="1">
    <citation type="submission" date="2016-05" db="EMBL/GenBank/DDBJ databases">
        <title>Microbial solvent formation.</title>
        <authorList>
            <person name="Poehlein A."/>
            <person name="Montoya Solano J.D."/>
            <person name="Flitsch S."/>
            <person name="Krabben P."/>
            <person name="Duerre P."/>
            <person name="Daniel R."/>
        </authorList>
    </citation>
    <scope>NUCLEOTIDE SEQUENCE [LARGE SCALE GENOMIC DNA]</scope>
    <source>
        <strain evidence="4 5">L1-8</strain>
    </source>
</reference>
<comment type="subunit">
    <text evidence="3">Homodimer.</text>
</comment>
<dbReference type="Pfam" id="PF00908">
    <property type="entry name" value="dTDP_sugar_isom"/>
    <property type="match status" value="1"/>
</dbReference>
<dbReference type="RefSeq" id="WP_207651911.1">
    <property type="nucleotide sequence ID" value="NZ_LZYZ01000001.1"/>
</dbReference>
<comment type="similarity">
    <text evidence="3">Belongs to the dTDP-4-dehydrorhamnose 3,5-epimerase family.</text>
</comment>
<comment type="pathway">
    <text evidence="3">Carbohydrate biosynthesis; dTDP-L-rhamnose biosynthesis.</text>
</comment>
<evidence type="ECO:0000313" key="5">
    <source>
        <dbReference type="Proteomes" id="UP000191154"/>
    </source>
</evidence>
<evidence type="ECO:0000256" key="3">
    <source>
        <dbReference type="RuleBase" id="RU364069"/>
    </source>
</evidence>